<feature type="region of interest" description="Disordered" evidence="1">
    <location>
        <begin position="35"/>
        <end position="72"/>
    </location>
</feature>
<gene>
    <name evidence="2" type="ORF">UV8b_07133</name>
</gene>
<dbReference type="Proteomes" id="UP000027002">
    <property type="component" value="Chromosome 6"/>
</dbReference>
<dbReference type="AlphaFoldDB" id="A0A8E5MK88"/>
<keyword evidence="3" id="KW-1185">Reference proteome</keyword>
<dbReference type="KEGG" id="uvi:66067910"/>
<evidence type="ECO:0000313" key="3">
    <source>
        <dbReference type="Proteomes" id="UP000027002"/>
    </source>
</evidence>
<proteinExistence type="predicted"/>
<reference evidence="2" key="1">
    <citation type="submission" date="2020-03" db="EMBL/GenBank/DDBJ databases">
        <title>A mixture of massive structural variations and highly conserved coding sequences in Ustilaginoidea virens genome.</title>
        <authorList>
            <person name="Zhang K."/>
            <person name="Zhao Z."/>
            <person name="Zhang Z."/>
            <person name="Li Y."/>
            <person name="Hsiang T."/>
            <person name="Sun W."/>
        </authorList>
    </citation>
    <scope>NUCLEOTIDE SEQUENCE</scope>
    <source>
        <strain evidence="2">UV-8b</strain>
    </source>
</reference>
<organism evidence="2 3">
    <name type="scientific">Ustilaginoidea virens</name>
    <name type="common">Rice false smut fungus</name>
    <name type="synonym">Villosiclava virens</name>
    <dbReference type="NCBI Taxonomy" id="1159556"/>
    <lineage>
        <taxon>Eukaryota</taxon>
        <taxon>Fungi</taxon>
        <taxon>Dikarya</taxon>
        <taxon>Ascomycota</taxon>
        <taxon>Pezizomycotina</taxon>
        <taxon>Sordariomycetes</taxon>
        <taxon>Hypocreomycetidae</taxon>
        <taxon>Hypocreales</taxon>
        <taxon>Clavicipitaceae</taxon>
        <taxon>Ustilaginoidea</taxon>
    </lineage>
</organism>
<protein>
    <submittedName>
        <fullName evidence="2">Uncharacterized protein</fullName>
    </submittedName>
</protein>
<evidence type="ECO:0000313" key="2">
    <source>
        <dbReference type="EMBL" id="QUC22892.1"/>
    </source>
</evidence>
<evidence type="ECO:0000256" key="1">
    <source>
        <dbReference type="SAM" id="MobiDB-lite"/>
    </source>
</evidence>
<feature type="compositionally biased region" description="Polar residues" evidence="1">
    <location>
        <begin position="57"/>
        <end position="72"/>
    </location>
</feature>
<sequence length="133" mass="14878">MFPMLRLHPDFDARARKVLLVSFVGAQQTEFPTQNDLLSLVSNREKRPKSRGETVDRQSVSDLQRQSSRSNRPNLCSWLAATQGQGLALPPHEHFELKVVIRLRIPSASFLVKSKSAPAAGSHPTWPRARPTA</sequence>
<dbReference type="RefSeq" id="XP_043000565.1">
    <property type="nucleotide sequence ID" value="XM_043144630.1"/>
</dbReference>
<dbReference type="EMBL" id="CP072758">
    <property type="protein sequence ID" value="QUC22892.1"/>
    <property type="molecule type" value="Genomic_DNA"/>
</dbReference>
<name>A0A8E5MK88_USTVR</name>
<accession>A0A8E5MK88</accession>
<dbReference type="GeneID" id="66067910"/>